<dbReference type="Proteomes" id="UP000005463">
    <property type="component" value="Unassembled WGS sequence"/>
</dbReference>
<dbReference type="Pfam" id="PF09346">
    <property type="entry name" value="SMI1_KNR4"/>
    <property type="match status" value="1"/>
</dbReference>
<reference evidence="2 3" key="1">
    <citation type="submission" date="2008-03" db="EMBL/GenBank/DDBJ databases">
        <title>Sequencing of the draft genome and assembly of Burkholderia ambifaria IOP40-10.</title>
        <authorList>
            <consortium name="US DOE Joint Genome Institute (JGI-PGF)"/>
            <person name="Copeland A."/>
            <person name="Lucas S."/>
            <person name="Lapidus A."/>
            <person name="Glavina del Rio T."/>
            <person name="Dalin E."/>
            <person name="Tice H."/>
            <person name="Bruce D."/>
            <person name="Goodwin L."/>
            <person name="Pitluck S."/>
            <person name="Larimer F."/>
            <person name="Land M.L."/>
            <person name="Hauser L."/>
            <person name="Tiedje J."/>
            <person name="Richardson P."/>
        </authorList>
    </citation>
    <scope>NUCLEOTIDE SEQUENCE [LARGE SCALE GENOMIC DNA]</scope>
    <source>
        <strain evidence="2 3">IOP40-10</strain>
    </source>
</reference>
<accession>B1F8B9</accession>
<name>B1F8B9_9BURK</name>
<evidence type="ECO:0000313" key="2">
    <source>
        <dbReference type="EMBL" id="EDT06190.1"/>
    </source>
</evidence>
<evidence type="ECO:0000259" key="1">
    <source>
        <dbReference type="Pfam" id="PF09346"/>
    </source>
</evidence>
<dbReference type="AlphaFoldDB" id="B1F8B9"/>
<organism evidence="2 3">
    <name type="scientific">Burkholderia ambifaria IOP40-10</name>
    <dbReference type="NCBI Taxonomy" id="396596"/>
    <lineage>
        <taxon>Bacteria</taxon>
        <taxon>Pseudomonadati</taxon>
        <taxon>Pseudomonadota</taxon>
        <taxon>Betaproteobacteria</taxon>
        <taxon>Burkholderiales</taxon>
        <taxon>Burkholderiaceae</taxon>
        <taxon>Burkholderia</taxon>
        <taxon>Burkholderia cepacia complex</taxon>
    </lineage>
</organism>
<dbReference type="RefSeq" id="WP_006749495.1">
    <property type="nucleotide sequence ID" value="NZ_ABLC01000002.1"/>
</dbReference>
<evidence type="ECO:0000313" key="3">
    <source>
        <dbReference type="Proteomes" id="UP000005463"/>
    </source>
</evidence>
<dbReference type="PATRIC" id="fig|396596.7.peg.7744"/>
<protein>
    <recommendedName>
        <fullName evidence="1">Knr4/Smi1-like domain-containing protein</fullName>
    </recommendedName>
</protein>
<gene>
    <name evidence="2" type="ORF">BamIOP4010DRAFT_0278</name>
</gene>
<dbReference type="EMBL" id="ABLC01000002">
    <property type="protein sequence ID" value="EDT06190.1"/>
    <property type="molecule type" value="Genomic_DNA"/>
</dbReference>
<dbReference type="SUPFAM" id="SSF160631">
    <property type="entry name" value="SMI1/KNR4-like"/>
    <property type="match status" value="1"/>
</dbReference>
<sequence length="241" mass="27068">MIELSAHAYAAELKRFRATGSVWLAAHEIPAGVEVPPTWLALLSASDDRVADELVQMWAGVIDRLPAIAQFFRDKLARPAVFRSDDGDVMLLYPYTVESGDLNFFIARMPLGERAPVDESFWCALPDDLRLFYANVHDGWTFFPANSMGPMPIGDQTALTDKLDLTPDETRKLGVNPDLVWTIFQNGSGDYLCLDLRDSAGDGSAAGRLWWHENPTELEPVDFWAVVNTWFEIFVEEADKR</sequence>
<proteinExistence type="predicted"/>
<dbReference type="InterPro" id="IPR018958">
    <property type="entry name" value="Knr4/Smi1-like_dom"/>
</dbReference>
<feature type="domain" description="Knr4/Smi1-like" evidence="1">
    <location>
        <begin position="121"/>
        <end position="219"/>
    </location>
</feature>
<comment type="caution">
    <text evidence="2">The sequence shown here is derived from an EMBL/GenBank/DDBJ whole genome shotgun (WGS) entry which is preliminary data.</text>
</comment>
<dbReference type="InterPro" id="IPR037883">
    <property type="entry name" value="Knr4/Smi1-like_sf"/>
</dbReference>